<dbReference type="Pfam" id="PF09931">
    <property type="entry name" value="Phage_phiJL001_Gp84_N"/>
    <property type="match status" value="1"/>
</dbReference>
<proteinExistence type="predicted"/>
<name>A0AAE9ZFU7_9PROT</name>
<dbReference type="Pfam" id="PF09356">
    <property type="entry name" value="Phage_BR0599"/>
    <property type="match status" value="1"/>
</dbReference>
<keyword evidence="3" id="KW-1185">Reference proteome</keyword>
<dbReference type="EMBL" id="CP118166">
    <property type="protein sequence ID" value="WDI32148.1"/>
    <property type="molecule type" value="Genomic_DNA"/>
</dbReference>
<evidence type="ECO:0000313" key="2">
    <source>
        <dbReference type="EMBL" id="WDI32148.1"/>
    </source>
</evidence>
<gene>
    <name evidence="2" type="ORF">PUV54_02945</name>
</gene>
<feature type="domain" description="Bacteriophage phiJL001 Gp84 C-terminal" evidence="1">
    <location>
        <begin position="195"/>
        <end position="274"/>
    </location>
</feature>
<dbReference type="RefSeq" id="WP_274494042.1">
    <property type="nucleotide sequence ID" value="NZ_CP118166.1"/>
</dbReference>
<dbReference type="NCBIfam" id="TIGR02218">
    <property type="entry name" value="phg_TIGR02218"/>
    <property type="match status" value="1"/>
</dbReference>
<protein>
    <submittedName>
        <fullName evidence="2">DUF2163 domain-containing protein</fullName>
    </submittedName>
</protein>
<dbReference type="Proteomes" id="UP001214043">
    <property type="component" value="Chromosome"/>
</dbReference>
<evidence type="ECO:0000259" key="1">
    <source>
        <dbReference type="Pfam" id="PF09356"/>
    </source>
</evidence>
<evidence type="ECO:0000313" key="3">
    <source>
        <dbReference type="Proteomes" id="UP001214043"/>
    </source>
</evidence>
<dbReference type="InterPro" id="IPR018964">
    <property type="entry name" value="Phage_phiJL001_Gp84_C"/>
</dbReference>
<dbReference type="InterPro" id="IPR011928">
    <property type="entry name" value="Phage_phiJL001_Gp84"/>
</dbReference>
<sequence>MRALDPDLQTHLNTGATTLATCWRITRRDGFVLGFTDHDRALSFDGAEFLPDSGATGSALSSSADLAVDNADIEGALSDDALSGADLAAGRYDGAEVEVFCVNWAAPDQRLLLKKGVIGEVKREGNAFRAELRGLSHALDQPTGRVYQRLCDVNVGSAACGVDLDDPTFRTTGEVTALRDEQSFIANGFDTFSDGWFAHGLLTWQTGANAGLSAHIKTQASTGAIALWLPAGAAIQVGDTFSATAGCDKRFATCQSKFSNAVNFRGFPLMPGNDFVISYPLKSEKNDGGKLR</sequence>
<organism evidence="2 3">
    <name type="scientific">Hyphococcus flavus</name>
    <dbReference type="NCBI Taxonomy" id="1866326"/>
    <lineage>
        <taxon>Bacteria</taxon>
        <taxon>Pseudomonadati</taxon>
        <taxon>Pseudomonadota</taxon>
        <taxon>Alphaproteobacteria</taxon>
        <taxon>Parvularculales</taxon>
        <taxon>Parvularculaceae</taxon>
        <taxon>Hyphococcus</taxon>
    </lineage>
</organism>
<dbReference type="KEGG" id="hfl:PUV54_02945"/>
<accession>A0AAE9ZFU7</accession>
<reference evidence="2" key="1">
    <citation type="submission" date="2023-02" db="EMBL/GenBank/DDBJ databases">
        <title>Genome sequence of Hyphococcus flavus.</title>
        <authorList>
            <person name="Rong J.-C."/>
            <person name="Zhao Q."/>
            <person name="Yi M."/>
            <person name="Wu J.-Y."/>
        </authorList>
    </citation>
    <scope>NUCLEOTIDE SEQUENCE</scope>
    <source>
        <strain evidence="2">MCCC 1K03223</strain>
    </source>
</reference>
<dbReference type="AlphaFoldDB" id="A0AAE9ZFU7"/>